<gene>
    <name evidence="1" type="ordered locus">FRAAL0876</name>
</gene>
<dbReference type="AlphaFoldDB" id="Q0RSC0"/>
<evidence type="ECO:0000313" key="2">
    <source>
        <dbReference type="Proteomes" id="UP000000657"/>
    </source>
</evidence>
<keyword evidence="2" id="KW-1185">Reference proteome</keyword>
<dbReference type="STRING" id="326424.FRAAL0876"/>
<dbReference type="Gene3D" id="2.60.120.620">
    <property type="entry name" value="q2cbj1_9rhob like domain"/>
    <property type="match status" value="1"/>
</dbReference>
<dbReference type="KEGG" id="fal:FRAAL0876"/>
<accession>Q0RSC0</accession>
<dbReference type="SUPFAM" id="SSF51197">
    <property type="entry name" value="Clavaminate synthase-like"/>
    <property type="match status" value="1"/>
</dbReference>
<dbReference type="EMBL" id="CT573213">
    <property type="protein sequence ID" value="CAJ59544.1"/>
    <property type="molecule type" value="Genomic_DNA"/>
</dbReference>
<reference evidence="1 2" key="1">
    <citation type="journal article" date="2007" name="Genome Res.">
        <title>Genome characteristics of facultatively symbiotic Frankia sp. strains reflect host range and host plant biogeography.</title>
        <authorList>
            <person name="Normand P."/>
            <person name="Lapierre P."/>
            <person name="Tisa L.S."/>
            <person name="Gogarten J.P."/>
            <person name="Alloisio N."/>
            <person name="Bagnarol E."/>
            <person name="Bassi C.A."/>
            <person name="Berry A.M."/>
            <person name="Bickhart D.M."/>
            <person name="Choisne N."/>
            <person name="Couloux A."/>
            <person name="Cournoyer B."/>
            <person name="Cruveiller S."/>
            <person name="Daubin V."/>
            <person name="Demange N."/>
            <person name="Francino M.P."/>
            <person name="Goltsman E."/>
            <person name="Huang Y."/>
            <person name="Kopp O.R."/>
            <person name="Labarre L."/>
            <person name="Lapidus A."/>
            <person name="Lavire C."/>
            <person name="Marechal J."/>
            <person name="Martinez M."/>
            <person name="Mastronunzio J.E."/>
            <person name="Mullin B.C."/>
            <person name="Niemann J."/>
            <person name="Pujic P."/>
            <person name="Rawnsley T."/>
            <person name="Rouy Z."/>
            <person name="Schenowitz C."/>
            <person name="Sellstedt A."/>
            <person name="Tavares F."/>
            <person name="Tomkins J.P."/>
            <person name="Vallenet D."/>
            <person name="Valverde C."/>
            <person name="Wall L.G."/>
            <person name="Wang Y."/>
            <person name="Medigue C."/>
            <person name="Benson D.R."/>
        </authorList>
    </citation>
    <scope>NUCLEOTIDE SEQUENCE [LARGE SCALE GENOMIC DNA]</scope>
    <source>
        <strain evidence="2">DSM 45986 / CECT 9034 / ACN14a</strain>
    </source>
</reference>
<organism evidence="1 2">
    <name type="scientific">Frankia alni (strain DSM 45986 / CECT 9034 / ACN14a)</name>
    <dbReference type="NCBI Taxonomy" id="326424"/>
    <lineage>
        <taxon>Bacteria</taxon>
        <taxon>Bacillati</taxon>
        <taxon>Actinomycetota</taxon>
        <taxon>Actinomycetes</taxon>
        <taxon>Frankiales</taxon>
        <taxon>Frankiaceae</taxon>
        <taxon>Frankia</taxon>
    </lineage>
</organism>
<evidence type="ECO:0000313" key="1">
    <source>
        <dbReference type="EMBL" id="CAJ59544.1"/>
    </source>
</evidence>
<proteinExistence type="predicted"/>
<dbReference type="HOGENOM" id="CLU_104662_0_0_11"/>
<name>Q0RSC0_FRAAA</name>
<protein>
    <recommendedName>
        <fullName evidence="3">Phytanoyl-CoA dioxygenase</fullName>
    </recommendedName>
</protein>
<dbReference type="Proteomes" id="UP000000657">
    <property type="component" value="Chromosome"/>
</dbReference>
<dbReference type="eggNOG" id="COG0189">
    <property type="taxonomic scope" value="Bacteria"/>
</dbReference>
<evidence type="ECO:0008006" key="3">
    <source>
        <dbReference type="Google" id="ProtNLM"/>
    </source>
</evidence>
<sequence length="226" mass="25857">MSAREAENVRDAVHRERPSWIERGAGFHTLGTPSYLDLTPNSQSGDYHDRAARHRPLLWDRFGWLYNRLAAALVDVLNAPVRFTEWFALPGFHVWFTEAVFTRPRASVHFDLQYRLFDWPDEVDASRVFSFTLPLRVPAAGGGLNTWPVSHATFLEAMRRDLIDSVGDLRRFHPLQYVPYSPGELVVHSGLLLHQIAPSASVRPGDERLTLQGHGIWSGDSWLLYW</sequence>